<dbReference type="Proteomes" id="UP000265618">
    <property type="component" value="Unassembled WGS sequence"/>
</dbReference>
<dbReference type="OrthoDB" id="1431934at2759"/>
<evidence type="ECO:0008006" key="3">
    <source>
        <dbReference type="Google" id="ProtNLM"/>
    </source>
</evidence>
<proteinExistence type="predicted"/>
<dbReference type="Gene3D" id="1.20.120.1750">
    <property type="match status" value="1"/>
</dbReference>
<reference evidence="1 2" key="1">
    <citation type="journal article" date="2018" name="PLoS ONE">
        <title>The draft genome of Kipferlia bialata reveals reductive genome evolution in fornicate parasites.</title>
        <authorList>
            <person name="Tanifuji G."/>
            <person name="Takabayashi S."/>
            <person name="Kume K."/>
            <person name="Takagi M."/>
            <person name="Nakayama T."/>
            <person name="Kamikawa R."/>
            <person name="Inagaki Y."/>
            <person name="Hashimoto T."/>
        </authorList>
    </citation>
    <scope>NUCLEOTIDE SEQUENCE [LARGE SCALE GENOMIC DNA]</scope>
    <source>
        <strain evidence="1">NY0173</strain>
    </source>
</reference>
<dbReference type="SUPFAM" id="SSF57850">
    <property type="entry name" value="RING/U-box"/>
    <property type="match status" value="1"/>
</dbReference>
<evidence type="ECO:0000313" key="2">
    <source>
        <dbReference type="Proteomes" id="UP000265618"/>
    </source>
</evidence>
<sequence>MRCIFVRRQRGPVAECQRRAAERPPFTAAEYLSVFSVSSPSLKDAFTAYVEGQILDNKYKPLRLLLVFATGSLDLPHKPITLELIRGRDSDDIPEATRHNTTITVPVGCVANLETSFEAACGAVGITLDTLVVTQARQVMDMNRGINSFSVLSPIRKTCPCCGVAVEKISGCNRISCVCGKHWCWVCGFVGTTPQPVYQHMVDVHKHI</sequence>
<dbReference type="AlphaFoldDB" id="A0A391NUU2"/>
<comment type="caution">
    <text evidence="1">The sequence shown here is derived from an EMBL/GenBank/DDBJ whole genome shotgun (WGS) entry which is preliminary data.</text>
</comment>
<gene>
    <name evidence="1" type="ORF">KIPB_002309</name>
</gene>
<protein>
    <recommendedName>
        <fullName evidence="3">IBR domain-containing protein</fullName>
    </recommendedName>
</protein>
<accession>A0A391NUU2</accession>
<organism evidence="1 2">
    <name type="scientific">Kipferlia bialata</name>
    <dbReference type="NCBI Taxonomy" id="797122"/>
    <lineage>
        <taxon>Eukaryota</taxon>
        <taxon>Metamonada</taxon>
        <taxon>Carpediemonas-like organisms</taxon>
        <taxon>Kipferlia</taxon>
    </lineage>
</organism>
<dbReference type="EMBL" id="BDIP01000373">
    <property type="protein sequence ID" value="GCA62253.1"/>
    <property type="molecule type" value="Genomic_DNA"/>
</dbReference>
<keyword evidence="2" id="KW-1185">Reference proteome</keyword>
<name>A0A391NUU2_9EUKA</name>
<dbReference type="Pfam" id="PF26200">
    <property type="entry name" value="Rcat_RNF216"/>
    <property type="match status" value="1"/>
</dbReference>
<evidence type="ECO:0000313" key="1">
    <source>
        <dbReference type="EMBL" id="GCA62253.1"/>
    </source>
</evidence>